<gene>
    <name evidence="1" type="ORF">AVDCRST_MAG89-1883</name>
</gene>
<name>A0A6J4LAL4_9BACT</name>
<protein>
    <recommendedName>
        <fullName evidence="2">Ferritin-like domain-containing protein</fullName>
    </recommendedName>
</protein>
<organism evidence="1">
    <name type="scientific">uncultured Gemmatimonadota bacterium</name>
    <dbReference type="NCBI Taxonomy" id="203437"/>
    <lineage>
        <taxon>Bacteria</taxon>
        <taxon>Pseudomonadati</taxon>
        <taxon>Gemmatimonadota</taxon>
        <taxon>environmental samples</taxon>
    </lineage>
</organism>
<dbReference type="AlphaFoldDB" id="A0A6J4LAL4"/>
<dbReference type="PROSITE" id="PS51318">
    <property type="entry name" value="TAT"/>
    <property type="match status" value="1"/>
</dbReference>
<dbReference type="EMBL" id="CADCTV010000399">
    <property type="protein sequence ID" value="CAA9325720.1"/>
    <property type="molecule type" value="Genomic_DNA"/>
</dbReference>
<dbReference type="Pfam" id="PF13668">
    <property type="entry name" value="Ferritin_2"/>
    <property type="match status" value="1"/>
</dbReference>
<dbReference type="SUPFAM" id="SSF47240">
    <property type="entry name" value="Ferritin-like"/>
    <property type="match status" value="1"/>
</dbReference>
<evidence type="ECO:0000313" key="1">
    <source>
        <dbReference type="EMBL" id="CAA9325720.1"/>
    </source>
</evidence>
<sequence length="221" mass="24300">MEEARAPAPGGTGRRQFLRRAGAALVAVPALGGCSVLNRIGSHTLDFSTDFGVLNYAFALETMEADFYSRVMASPPRDLRPGELEVLRDIRDHEVVHRRFLARALGPLKIDVPERDFSEVNFASRESVLNTARTFEDTGTAAYNGAGKLLSLAEFLSIAGKIVSVEARQASALRDLLSDDPRAFASDDWVDELGMDPAFDPPEVLDRVQRFFTARFRVVGL</sequence>
<proteinExistence type="predicted"/>
<dbReference type="InterPro" id="IPR006311">
    <property type="entry name" value="TAT_signal"/>
</dbReference>
<dbReference type="PROSITE" id="PS51257">
    <property type="entry name" value="PROKAR_LIPOPROTEIN"/>
    <property type="match status" value="1"/>
</dbReference>
<evidence type="ECO:0008006" key="2">
    <source>
        <dbReference type="Google" id="ProtNLM"/>
    </source>
</evidence>
<accession>A0A6J4LAL4</accession>
<dbReference type="InterPro" id="IPR009078">
    <property type="entry name" value="Ferritin-like_SF"/>
</dbReference>
<reference evidence="1" key="1">
    <citation type="submission" date="2020-02" db="EMBL/GenBank/DDBJ databases">
        <authorList>
            <person name="Meier V. D."/>
        </authorList>
    </citation>
    <scope>NUCLEOTIDE SEQUENCE</scope>
    <source>
        <strain evidence="1">AVDCRST_MAG89</strain>
    </source>
</reference>